<dbReference type="Pfam" id="PF07715">
    <property type="entry name" value="Plug"/>
    <property type="match status" value="1"/>
</dbReference>
<dbReference type="SUPFAM" id="SSF49464">
    <property type="entry name" value="Carboxypeptidase regulatory domain-like"/>
    <property type="match status" value="1"/>
</dbReference>
<dbReference type="InterPro" id="IPR023996">
    <property type="entry name" value="TonB-dep_OMP_SusC/RagA"/>
</dbReference>
<comment type="caution">
    <text evidence="9">The sequence shown here is derived from an EMBL/GenBank/DDBJ whole genome shotgun (WGS) entry which is preliminary data.</text>
</comment>
<keyword evidence="2" id="KW-0813">Transport</keyword>
<evidence type="ECO:0000256" key="1">
    <source>
        <dbReference type="ARBA" id="ARBA00004571"/>
    </source>
</evidence>
<dbReference type="NCBIfam" id="TIGR04057">
    <property type="entry name" value="SusC_RagA_signa"/>
    <property type="match status" value="1"/>
</dbReference>
<evidence type="ECO:0000259" key="8">
    <source>
        <dbReference type="Pfam" id="PF07715"/>
    </source>
</evidence>
<dbReference type="InterPro" id="IPR008969">
    <property type="entry name" value="CarboxyPept-like_regulatory"/>
</dbReference>
<dbReference type="NCBIfam" id="TIGR04056">
    <property type="entry name" value="OMP_RagA_SusC"/>
    <property type="match status" value="1"/>
</dbReference>
<sequence length="1103" mass="123566">MKKFFNKYIILICLCCIPGLISAQGGKTMLRGVVVAALDQMGLPAANVLLMNKDERVVSYATTDLDGNFSLLAEPKAGDKLVVSYTGYKKQTVLVKGNTTFKIEMQDDSVVLEEAVVTAQRTVNNGMLSINERDLTTSATRISIADIADNMVGAGVDDALQGRIAGVDIVAGTGAPGAGMSIRIRGTTSINGSSQPLIVVDGFPYETEISSDFDFATADEEQYSQMLNISPDDIKEITVLKDAAATAIWGSRAANGVLQITTKRGTISKPRVSYTMKGTWSKRPEGIPTLSGDQYSTMIQEAMLNSGTLYNPSSYPEFAYDVNQPYYFYNYGQNTAWFREVTQNGMIQDHNISISGGGSKAQYRASVGYFDQKGTTIGTDYTRISSRLNIDYNVSEKIKFQANMSYTHGENNRNYISYLQSKDVGDMAYTRMPNMSIYEYNQLGILTGNYFSPLNSPQGSWSSTSSSGGIYNPVAMANEGLYILTSDRITSNLSLVYRPLEWVRYQFDVSLDILNDKTKAFLPQTATGRPWNEISVNRSDDVDQEAFVMQTFNKLILTPNLGKDHSFQGLLGITTYDKSSGSYKATTGNNASPYLQDPSNPSRVTGQTILGVFSGSSQNRLVSFFGNAQYGLLDRYIIAANLRADGSSRFGASYRWGTFPSLSARWRFSGEPFMRSLSSFLDEFSFRASYGVNGAQPKSDFGHISTYNIYNYTYLGESGVYPGNLELIDLRWEKTIQSNFGINFAAFKNRVNIDFELYKKRTNDLFFYGLTIPSSTGFTKVDMNVGIMDNLGWELSVNTTPIRSKNWTVNLNFNIARNQNYIREISEQYPMEKGVSTANGQYIRRFEIDQSLGSFYGYMYDGVYLNKEQTAARDKSGNIIYTYNNKNEKIPVQMRFGYPSIDYEFQPGDARYKDINNDGNIDYLDIVYLGNATPLFTGGFGPTVKYKNFNLSMFFNFRYGNDIANSAKMNLEKMYNFDNQSMAVLKRWRHPYTEEDSPGDLLPRALYGKGYNYLGSDRFIEDGSFLRFKSLTLKYNFNRKQLDKTLLQECSLWLTMNNLYVWTNYTGLDPEVSVGSSDPFGTGYDNARTPRSKDFTFGVTVTF</sequence>
<dbReference type="InterPro" id="IPR036942">
    <property type="entry name" value="Beta-barrel_TonB_sf"/>
</dbReference>
<organism evidence="9">
    <name type="scientific">termite gut metagenome</name>
    <dbReference type="NCBI Taxonomy" id="433724"/>
    <lineage>
        <taxon>unclassified sequences</taxon>
        <taxon>metagenomes</taxon>
        <taxon>organismal metagenomes</taxon>
    </lineage>
</organism>
<keyword evidence="3" id="KW-0812">Transmembrane</keyword>
<protein>
    <submittedName>
        <fullName evidence="9">TonB-dependent receptor SusC</fullName>
    </submittedName>
</protein>
<evidence type="ECO:0000256" key="2">
    <source>
        <dbReference type="ARBA" id="ARBA00022448"/>
    </source>
</evidence>
<dbReference type="SUPFAM" id="SSF56935">
    <property type="entry name" value="Porins"/>
    <property type="match status" value="1"/>
</dbReference>
<dbReference type="InterPro" id="IPR000531">
    <property type="entry name" value="Beta-barrel_TonB"/>
</dbReference>
<keyword evidence="5" id="KW-0472">Membrane</keyword>
<dbReference type="Gene3D" id="2.40.170.20">
    <property type="entry name" value="TonB-dependent receptor, beta-barrel domain"/>
    <property type="match status" value="1"/>
</dbReference>
<dbReference type="GO" id="GO:0009279">
    <property type="term" value="C:cell outer membrane"/>
    <property type="evidence" value="ECO:0007669"/>
    <property type="project" value="UniProtKB-SubCell"/>
</dbReference>
<dbReference type="PROSITE" id="PS52016">
    <property type="entry name" value="TONB_DEPENDENT_REC_3"/>
    <property type="match status" value="1"/>
</dbReference>
<dbReference type="Pfam" id="PF13715">
    <property type="entry name" value="CarbopepD_reg_2"/>
    <property type="match status" value="1"/>
</dbReference>
<dbReference type="InterPro" id="IPR037066">
    <property type="entry name" value="Plug_dom_sf"/>
</dbReference>
<reference evidence="9" key="1">
    <citation type="submission" date="2019-03" db="EMBL/GenBank/DDBJ databases">
        <title>Single cell metagenomics reveals metabolic interactions within the superorganism composed of flagellate Streblomastix strix and complex community of Bacteroidetes bacteria on its surface.</title>
        <authorList>
            <person name="Treitli S.C."/>
            <person name="Kolisko M."/>
            <person name="Husnik F."/>
            <person name="Keeling P."/>
            <person name="Hampl V."/>
        </authorList>
    </citation>
    <scope>NUCLEOTIDE SEQUENCE</scope>
    <source>
        <strain evidence="9">STM</strain>
    </source>
</reference>
<name>A0A5J4S7R2_9ZZZZ</name>
<dbReference type="InterPro" id="IPR023997">
    <property type="entry name" value="TonB-dep_OMP_SusC/RagA_CS"/>
</dbReference>
<gene>
    <name evidence="9" type="ORF">EZS27_010067</name>
</gene>
<keyword evidence="4" id="KW-0798">TonB box</keyword>
<evidence type="ECO:0000256" key="6">
    <source>
        <dbReference type="ARBA" id="ARBA00023237"/>
    </source>
</evidence>
<evidence type="ECO:0000256" key="5">
    <source>
        <dbReference type="ARBA" id="ARBA00023136"/>
    </source>
</evidence>
<feature type="domain" description="TonB-dependent receptor-like beta-barrel" evidence="7">
    <location>
        <begin position="447"/>
        <end position="842"/>
    </location>
</feature>
<comment type="subcellular location">
    <subcellularLocation>
        <location evidence="1">Cell outer membrane</location>
        <topology evidence="1">Multi-pass membrane protein</topology>
    </subcellularLocation>
</comment>
<feature type="domain" description="TonB-dependent receptor plug" evidence="8">
    <location>
        <begin position="132"/>
        <end position="257"/>
    </location>
</feature>
<evidence type="ECO:0000313" key="9">
    <source>
        <dbReference type="EMBL" id="KAA6342169.1"/>
    </source>
</evidence>
<dbReference type="InterPro" id="IPR039426">
    <property type="entry name" value="TonB-dep_rcpt-like"/>
</dbReference>
<keyword evidence="6" id="KW-0998">Cell outer membrane</keyword>
<accession>A0A5J4S7R2</accession>
<evidence type="ECO:0000256" key="4">
    <source>
        <dbReference type="ARBA" id="ARBA00023077"/>
    </source>
</evidence>
<dbReference type="PROSITE" id="PS00018">
    <property type="entry name" value="EF_HAND_1"/>
    <property type="match status" value="1"/>
</dbReference>
<dbReference type="AlphaFoldDB" id="A0A5J4S7R2"/>
<dbReference type="EMBL" id="SNRY01000341">
    <property type="protein sequence ID" value="KAA6342169.1"/>
    <property type="molecule type" value="Genomic_DNA"/>
</dbReference>
<dbReference type="Pfam" id="PF00593">
    <property type="entry name" value="TonB_dep_Rec_b-barrel"/>
    <property type="match status" value="1"/>
</dbReference>
<proteinExistence type="predicted"/>
<keyword evidence="9" id="KW-0675">Receptor</keyword>
<dbReference type="InterPro" id="IPR012910">
    <property type="entry name" value="Plug_dom"/>
</dbReference>
<evidence type="ECO:0000256" key="3">
    <source>
        <dbReference type="ARBA" id="ARBA00022692"/>
    </source>
</evidence>
<dbReference type="Gene3D" id="2.170.130.10">
    <property type="entry name" value="TonB-dependent receptor, plug domain"/>
    <property type="match status" value="1"/>
</dbReference>
<dbReference type="InterPro" id="IPR018247">
    <property type="entry name" value="EF_Hand_1_Ca_BS"/>
</dbReference>
<evidence type="ECO:0000259" key="7">
    <source>
        <dbReference type="Pfam" id="PF00593"/>
    </source>
</evidence>